<reference evidence="6" key="1">
    <citation type="submission" date="2021-02" db="EMBL/GenBank/DDBJ databases">
        <title>Infant gut strain persistence is associated with maternal origin, phylogeny, and functional potential including surface adhesion and iron acquisition.</title>
        <authorList>
            <person name="Lou Y.C."/>
        </authorList>
    </citation>
    <scope>NUCLEOTIDE SEQUENCE</scope>
    <source>
        <strain evidence="6">L3_101_000M1_dasL3_101_000M1_concoct_87</strain>
    </source>
</reference>
<evidence type="ECO:0000256" key="4">
    <source>
        <dbReference type="SAM" id="MobiDB-lite"/>
    </source>
</evidence>
<dbReference type="SUPFAM" id="SSF48452">
    <property type="entry name" value="TPR-like"/>
    <property type="match status" value="1"/>
</dbReference>
<feature type="compositionally biased region" description="Low complexity" evidence="4">
    <location>
        <begin position="148"/>
        <end position="163"/>
    </location>
</feature>
<dbReference type="PROSITE" id="PS50005">
    <property type="entry name" value="TPR"/>
    <property type="match status" value="1"/>
</dbReference>
<keyword evidence="1" id="KW-0677">Repeat</keyword>
<dbReference type="SMART" id="SM00028">
    <property type="entry name" value="TPR"/>
    <property type="match status" value="3"/>
</dbReference>
<proteinExistence type="predicted"/>
<evidence type="ECO:0000313" key="6">
    <source>
        <dbReference type="EMBL" id="MBS5333093.1"/>
    </source>
</evidence>
<keyword evidence="5" id="KW-0472">Membrane</keyword>
<dbReference type="InterPro" id="IPR019734">
    <property type="entry name" value="TPR_rpt"/>
</dbReference>
<evidence type="ECO:0000256" key="1">
    <source>
        <dbReference type="ARBA" id="ARBA00022737"/>
    </source>
</evidence>
<evidence type="ECO:0000256" key="5">
    <source>
        <dbReference type="SAM" id="Phobius"/>
    </source>
</evidence>
<dbReference type="InterPro" id="IPR050498">
    <property type="entry name" value="Ycf3"/>
</dbReference>
<evidence type="ECO:0000313" key="7">
    <source>
        <dbReference type="Proteomes" id="UP000759273"/>
    </source>
</evidence>
<dbReference type="Proteomes" id="UP000759273">
    <property type="component" value="Unassembled WGS sequence"/>
</dbReference>
<keyword evidence="5" id="KW-1133">Transmembrane helix</keyword>
<protein>
    <submittedName>
        <fullName evidence="6">Tetratricopeptide repeat protein</fullName>
    </submittedName>
</protein>
<gene>
    <name evidence="6" type="ORF">KHY36_11275</name>
</gene>
<name>A0A943HIJ2_9FIRM</name>
<feature type="region of interest" description="Disordered" evidence="4">
    <location>
        <begin position="148"/>
        <end position="175"/>
    </location>
</feature>
<dbReference type="InterPro" id="IPR011990">
    <property type="entry name" value="TPR-like_helical_dom_sf"/>
</dbReference>
<dbReference type="PANTHER" id="PTHR44858">
    <property type="entry name" value="TETRATRICOPEPTIDE REPEAT PROTEIN 6"/>
    <property type="match status" value="1"/>
</dbReference>
<feature type="compositionally biased region" description="Basic and acidic residues" evidence="4">
    <location>
        <begin position="165"/>
        <end position="175"/>
    </location>
</feature>
<evidence type="ECO:0000256" key="3">
    <source>
        <dbReference type="PROSITE-ProRule" id="PRU00339"/>
    </source>
</evidence>
<dbReference type="PANTHER" id="PTHR44858:SF1">
    <property type="entry name" value="UDP-N-ACETYLGLUCOSAMINE--PEPTIDE N-ACETYLGLUCOSAMINYLTRANSFERASE SPINDLY-RELATED"/>
    <property type="match status" value="1"/>
</dbReference>
<keyword evidence="2 3" id="KW-0802">TPR repeat</keyword>
<organism evidence="6 7">
    <name type="scientific">Subdoligranulum variabile</name>
    <dbReference type="NCBI Taxonomy" id="214851"/>
    <lineage>
        <taxon>Bacteria</taxon>
        <taxon>Bacillati</taxon>
        <taxon>Bacillota</taxon>
        <taxon>Clostridia</taxon>
        <taxon>Eubacteriales</taxon>
        <taxon>Oscillospiraceae</taxon>
        <taxon>Subdoligranulum</taxon>
    </lineage>
</organism>
<comment type="caution">
    <text evidence="6">The sequence shown here is derived from an EMBL/GenBank/DDBJ whole genome shotgun (WGS) entry which is preliminary data.</text>
</comment>
<dbReference type="AlphaFoldDB" id="A0A943HIJ2"/>
<evidence type="ECO:0000256" key="2">
    <source>
        <dbReference type="ARBA" id="ARBA00022803"/>
    </source>
</evidence>
<dbReference type="EMBL" id="JAGZGG010000029">
    <property type="protein sequence ID" value="MBS5333093.1"/>
    <property type="molecule type" value="Genomic_DNA"/>
</dbReference>
<dbReference type="Gene3D" id="1.25.40.10">
    <property type="entry name" value="Tetratricopeptide repeat domain"/>
    <property type="match status" value="1"/>
</dbReference>
<feature type="repeat" description="TPR" evidence="3">
    <location>
        <begin position="38"/>
        <end position="71"/>
    </location>
</feature>
<accession>A0A943HIJ2</accession>
<keyword evidence="5" id="KW-0812">Transmembrane</keyword>
<feature type="transmembrane region" description="Helical" evidence="5">
    <location>
        <begin position="12"/>
        <end position="33"/>
    </location>
</feature>
<sequence length="324" mass="35905">MPTQPQKRKINPLAIVAVILLVLAAGMLFLIFAPGPRMKWALSMGEKYLTECDYTQAVTMFSRAIRVDARSEPAYLGRAEAYIQLNQPAAAVEDLTFVIDELTTDDADVYIQRAEAYTMQGNTDAAQADLDTAASLGADTTAAEETLAALTPEPTPEPESTAAPEEEKAEHPREFRFHGTGNGDFFYDEDGRLTHITLDGYDLYIDYTDGKASAAFDEAQVNAMDDPHYILEIHEMTLKADGTIDTLFTYLPDVASYIEFNEDGLPSYFSIAQDDLGHLITYTRTEDGRLTMDSTQYVFGYIFDHVAEPVGEEFMVSAEGEVIY</sequence>